<keyword evidence="4" id="KW-0067">ATP-binding</keyword>
<protein>
    <submittedName>
        <fullName evidence="4">DEAD/DEAH box helicase</fullName>
        <ecNumber evidence="4">3.6.4.-</ecNumber>
    </submittedName>
</protein>
<dbReference type="SMART" id="SM00490">
    <property type="entry name" value="HELICc"/>
    <property type="match status" value="1"/>
</dbReference>
<dbReference type="InterPro" id="IPR027417">
    <property type="entry name" value="P-loop_NTPase"/>
</dbReference>
<dbReference type="SMART" id="SM00487">
    <property type="entry name" value="DEXDc"/>
    <property type="match status" value="1"/>
</dbReference>
<dbReference type="Proteomes" id="UP001589890">
    <property type="component" value="Unassembled WGS sequence"/>
</dbReference>
<dbReference type="SUPFAM" id="SSF52540">
    <property type="entry name" value="P-loop containing nucleoside triphosphate hydrolases"/>
    <property type="match status" value="2"/>
</dbReference>
<evidence type="ECO:0000313" key="4">
    <source>
        <dbReference type="EMBL" id="MFC0622438.1"/>
    </source>
</evidence>
<evidence type="ECO:0000256" key="1">
    <source>
        <dbReference type="ARBA" id="ARBA00022801"/>
    </source>
</evidence>
<dbReference type="InterPro" id="IPR001650">
    <property type="entry name" value="Helicase_C-like"/>
</dbReference>
<dbReference type="PROSITE" id="PS51192">
    <property type="entry name" value="HELICASE_ATP_BIND_1"/>
    <property type="match status" value="1"/>
</dbReference>
<dbReference type="InterPro" id="IPR022138">
    <property type="entry name" value="DUF3670"/>
</dbReference>
<comment type="caution">
    <text evidence="4">The sequence shown here is derived from an EMBL/GenBank/DDBJ whole genome shotgun (WGS) entry which is preliminary data.</text>
</comment>
<dbReference type="PANTHER" id="PTHR10799">
    <property type="entry name" value="SNF2/RAD54 HELICASE FAMILY"/>
    <property type="match status" value="1"/>
</dbReference>
<dbReference type="EMBL" id="JBHLTC010000001">
    <property type="protein sequence ID" value="MFC0622438.1"/>
    <property type="molecule type" value="Genomic_DNA"/>
</dbReference>
<dbReference type="Pfam" id="PF00176">
    <property type="entry name" value="SNF2-rel_dom"/>
    <property type="match status" value="1"/>
</dbReference>
<feature type="domain" description="Helicase C-terminal" evidence="3">
    <location>
        <begin position="965"/>
        <end position="1124"/>
    </location>
</feature>
<dbReference type="PROSITE" id="PS51194">
    <property type="entry name" value="HELICASE_CTER"/>
    <property type="match status" value="1"/>
</dbReference>
<dbReference type="InterPro" id="IPR014001">
    <property type="entry name" value="Helicase_ATP-bd"/>
</dbReference>
<dbReference type="Pfam" id="PF00271">
    <property type="entry name" value="Helicase_C"/>
    <property type="match status" value="1"/>
</dbReference>
<dbReference type="CDD" id="cd18793">
    <property type="entry name" value="SF2_C_SNF"/>
    <property type="match status" value="1"/>
</dbReference>
<dbReference type="InterPro" id="IPR049730">
    <property type="entry name" value="SNF2/RAD54-like_C"/>
</dbReference>
<name>A0ABV6QCR4_9ACTN</name>
<keyword evidence="1 4" id="KW-0378">Hydrolase</keyword>
<dbReference type="GO" id="GO:0016787">
    <property type="term" value="F:hydrolase activity"/>
    <property type="evidence" value="ECO:0007669"/>
    <property type="project" value="UniProtKB-KW"/>
</dbReference>
<organism evidence="4 5">
    <name type="scientific">Kribbella deserti</name>
    <dbReference type="NCBI Taxonomy" id="1926257"/>
    <lineage>
        <taxon>Bacteria</taxon>
        <taxon>Bacillati</taxon>
        <taxon>Actinomycetota</taxon>
        <taxon>Actinomycetes</taxon>
        <taxon>Propionibacteriales</taxon>
        <taxon>Kribbellaceae</taxon>
        <taxon>Kribbella</taxon>
    </lineage>
</organism>
<keyword evidence="5" id="KW-1185">Reference proteome</keyword>
<dbReference type="GO" id="GO:0004386">
    <property type="term" value="F:helicase activity"/>
    <property type="evidence" value="ECO:0007669"/>
    <property type="project" value="UniProtKB-KW"/>
</dbReference>
<proteinExistence type="predicted"/>
<dbReference type="InterPro" id="IPR038718">
    <property type="entry name" value="SNF2-like_sf"/>
</dbReference>
<evidence type="ECO:0000313" key="5">
    <source>
        <dbReference type="Proteomes" id="UP001589890"/>
    </source>
</evidence>
<sequence length="1132" mass="125114">MSERFPEWVRDVLRHRRFTTDTATRLREVLARDQMSPTLVRLLLLQDLSGRLTPVVRREIVEWLAAKPEVATSVVAQHVQITKLPQPRVATRERPAAVEVQVSLQVKGELKAGAWCSGPTLGAAEHQAHLSLLVKLCGLDAAPSSLAADVRKSSERVGIAHLWSRDRAVTGSRLGGSTGALEYLLANNWDLLYDVDTCPSSAQLLLLPPDRDAMDRDVATIGLQARRSRLRRTIVRPDGTAEDAHCLRVDLFEGVPLLGSASSQSEWTESTRLLASIIRAALNWVSADRIMPTVGDAHVYADRHASWRIAPLSRVIDEQLARWGQALDKLPKCCRTYSGTTESTSSAETARQLIDAVAEHLGPNMEHWAMKNQIALPQVASAGINDPLQDWVDDLEAGAEGLSNCGLIVRIEAPRLGSDQPSVRAELLFESQSGIAVPADDVWRGLVKAPVSDSRLRLRTRCLLRHAGRLFSPLRALGDQHRPASLLIGLDNVAKLRGRVGSQLAQMGITFDWDADWLATLEPRVLIGEHSPVAEPDGTLGLPQVLDRRWQLTLDGEPLTDDEMALLAQEVMPVVRLRNRWVLMDDSIRQKAGQPQLDPVEPPAGALQALLGTVRIGDRTYACSPTDGLAHLLYRLRQTEGDSKASPSARATHLHGLRRHQQAAVSWLERIGRFGLNGLLADDMGVGKTLTALAFHRSPLRPFGDLATLVVCPNGDLVQKWGAEAAALMPDLAIHLYWGSHRYIPSSFSGVVVTTYSTLARDQENLSGHQWGMVVVDEAQRIKNPKTQTARAVRRMSSPRRLALSGTPLENHPRELHAILDWLNPGLFGTRQQFESRFVTPLRQTTGAEDERVQRERAHQMVGLVLLRRTKADPKILPGLPARQDFIHRIELSTSQRSLLQALGLDTATQFSFATSTRRSGEVLLRLIEAARQVCNSPAHYRGDAPSSVLTDPRKAAEEAPKLARMGEILTEVTGRAESALVFTPYVVMADLIHAYLGGLGLESLRYHGMMTRSSKRQALEKIRTELGKILVVTVGSGGVGLDLVRPNHVLHYDRTWSPAQEDQASDRVHRLGQRREVQVHHLIHANSIEEHIAAKHVGKRRYADHFLPADGATPTRLDPRDLASLFQLDRR</sequence>
<reference evidence="4 5" key="1">
    <citation type="submission" date="2024-09" db="EMBL/GenBank/DDBJ databases">
        <authorList>
            <person name="Sun Q."/>
            <person name="Mori K."/>
        </authorList>
    </citation>
    <scope>NUCLEOTIDE SEQUENCE [LARGE SCALE GENOMIC DNA]</scope>
    <source>
        <strain evidence="4 5">CGMCC 1.15906</strain>
    </source>
</reference>
<dbReference type="Gene3D" id="3.40.50.10810">
    <property type="entry name" value="Tandem AAA-ATPase domain"/>
    <property type="match status" value="1"/>
</dbReference>
<evidence type="ECO:0000259" key="3">
    <source>
        <dbReference type="PROSITE" id="PS51194"/>
    </source>
</evidence>
<evidence type="ECO:0000259" key="2">
    <source>
        <dbReference type="PROSITE" id="PS51192"/>
    </source>
</evidence>
<accession>A0ABV6QCR4</accession>
<dbReference type="Pfam" id="PF12419">
    <property type="entry name" value="DUF3670"/>
    <property type="match status" value="1"/>
</dbReference>
<dbReference type="Gene3D" id="3.40.50.300">
    <property type="entry name" value="P-loop containing nucleotide triphosphate hydrolases"/>
    <property type="match status" value="1"/>
</dbReference>
<gene>
    <name evidence="4" type="ORF">ACFFGN_00060</name>
</gene>
<keyword evidence="4" id="KW-0547">Nucleotide-binding</keyword>
<feature type="domain" description="Helicase ATP-binding" evidence="2">
    <location>
        <begin position="669"/>
        <end position="826"/>
    </location>
</feature>
<keyword evidence="4" id="KW-0347">Helicase</keyword>
<dbReference type="EC" id="3.6.4.-" evidence="4"/>
<dbReference type="InterPro" id="IPR000330">
    <property type="entry name" value="SNF2_N"/>
</dbReference>